<evidence type="ECO:0000313" key="6">
    <source>
        <dbReference type="EMBL" id="CEM63305.1"/>
    </source>
</evidence>
<dbReference type="AlphaFoldDB" id="A0A0B7H237"/>
<evidence type="ECO:0000256" key="4">
    <source>
        <dbReference type="ARBA" id="ARBA00023002"/>
    </source>
</evidence>
<dbReference type="SUPFAM" id="SSF51395">
    <property type="entry name" value="FMN-linked oxidoreductases"/>
    <property type="match status" value="1"/>
</dbReference>
<keyword evidence="3" id="KW-0288">FMN</keyword>
<accession>A0A0B7H237</accession>
<evidence type="ECO:0000313" key="7">
    <source>
        <dbReference type="Proteomes" id="UP000042527"/>
    </source>
</evidence>
<dbReference type="InterPro" id="IPR013785">
    <property type="entry name" value="Aldolase_TIM"/>
</dbReference>
<proteinExistence type="predicted"/>
<keyword evidence="2" id="KW-0285">Flavoprotein</keyword>
<comment type="cofactor">
    <cofactor evidence="1">
        <name>FMN</name>
        <dbReference type="ChEBI" id="CHEBI:58210"/>
    </cofactor>
</comment>
<dbReference type="EMBL" id="CDNC01000050">
    <property type="protein sequence ID" value="CEM63305.1"/>
    <property type="molecule type" value="Genomic_DNA"/>
</dbReference>
<keyword evidence="4" id="KW-0560">Oxidoreductase</keyword>
<reference evidence="7" key="1">
    <citation type="submission" date="2015-01" db="EMBL/GenBank/DDBJ databases">
        <authorList>
            <person name="Manzoor Shahid"/>
            <person name="Zubair Saima"/>
        </authorList>
    </citation>
    <scope>NUCLEOTIDE SEQUENCE [LARGE SCALE GENOMIC DNA]</scope>
    <source>
        <strain evidence="7">V1</strain>
    </source>
</reference>
<dbReference type="Pfam" id="PF01070">
    <property type="entry name" value="FMN_dh"/>
    <property type="match status" value="1"/>
</dbReference>
<feature type="domain" description="FMN hydroxy acid dehydrogenase" evidence="5">
    <location>
        <begin position="1"/>
        <end position="305"/>
    </location>
</feature>
<dbReference type="PANTHER" id="PTHR10578:SF107">
    <property type="entry name" value="2-HYDROXYACID OXIDASE 1"/>
    <property type="match status" value="1"/>
</dbReference>
<dbReference type="GO" id="GO:0016491">
    <property type="term" value="F:oxidoreductase activity"/>
    <property type="evidence" value="ECO:0007669"/>
    <property type="project" value="UniProtKB-KW"/>
</dbReference>
<organism evidence="6 7">
    <name type="scientific">Treponema phagedenis</name>
    <dbReference type="NCBI Taxonomy" id="162"/>
    <lineage>
        <taxon>Bacteria</taxon>
        <taxon>Pseudomonadati</taxon>
        <taxon>Spirochaetota</taxon>
        <taxon>Spirochaetia</taxon>
        <taxon>Spirochaetales</taxon>
        <taxon>Treponemataceae</taxon>
        <taxon>Treponema</taxon>
    </lineage>
</organism>
<evidence type="ECO:0000256" key="3">
    <source>
        <dbReference type="ARBA" id="ARBA00022643"/>
    </source>
</evidence>
<sequence length="305" mass="34181">MFNENNFTPLLLKQRKYFMIARMCAEYKCYFCETCEGLGCTGELPGMGGVFKNANFIANCAAWKNYHQLPTEGLPEIRLAPITGGVENIGYPNEEDFYFDLIEAALEAGVRLSIGDGCPDIKLQSGIAALKQYRAKAAVFIKPYPNKKFFERIDWAREQAEIIGIDIDSYNIVTMRNLVNLEKKNAQNLQALQRYAHRPFAVKGIFTDDDIETMRDLKPDIIVISNHGGRIETRRGSTANFLAAHGKELRQYCGELWVDGGLRCKADLLAAKALGASQIMLGRPCITALLRYGKSGIKRMLTAFQ</sequence>
<dbReference type="InterPro" id="IPR037396">
    <property type="entry name" value="FMN_HAD"/>
</dbReference>
<keyword evidence="7" id="KW-1185">Reference proteome</keyword>
<dbReference type="OrthoDB" id="9770452at2"/>
<evidence type="ECO:0000259" key="5">
    <source>
        <dbReference type="PROSITE" id="PS51349"/>
    </source>
</evidence>
<evidence type="ECO:0000256" key="2">
    <source>
        <dbReference type="ARBA" id="ARBA00022630"/>
    </source>
</evidence>
<dbReference type="Gene3D" id="3.20.20.70">
    <property type="entry name" value="Aldolase class I"/>
    <property type="match status" value="1"/>
</dbReference>
<dbReference type="PANTHER" id="PTHR10578">
    <property type="entry name" value="S -2-HYDROXY-ACID OXIDASE-RELATED"/>
    <property type="match status" value="1"/>
</dbReference>
<evidence type="ECO:0000256" key="1">
    <source>
        <dbReference type="ARBA" id="ARBA00001917"/>
    </source>
</evidence>
<dbReference type="InterPro" id="IPR000262">
    <property type="entry name" value="FMN-dep_DH"/>
</dbReference>
<dbReference type="Proteomes" id="UP000042527">
    <property type="component" value="Unassembled WGS sequence"/>
</dbReference>
<gene>
    <name evidence="6" type="ORF">TPHV1_80058</name>
</gene>
<dbReference type="PROSITE" id="PS51349">
    <property type="entry name" value="FMN_HYDROXY_ACID_DH_2"/>
    <property type="match status" value="1"/>
</dbReference>
<name>A0A0B7H237_TREPH</name>
<protein>
    <submittedName>
        <fullName evidence="6">Dehydrogenase, FMN-dependent</fullName>
    </submittedName>
</protein>